<proteinExistence type="predicted"/>
<name>I4ALL6_BERLS</name>
<evidence type="ECO:0000313" key="1">
    <source>
        <dbReference type="EMBL" id="AFM04851.1"/>
    </source>
</evidence>
<gene>
    <name evidence="1" type="ordered locus">Fleli_2486</name>
</gene>
<dbReference type="SUPFAM" id="SSF69754">
    <property type="entry name" value="Ribosome binding protein Y (YfiA homologue)"/>
    <property type="match status" value="1"/>
</dbReference>
<dbReference type="AlphaFoldDB" id="I4ALL6"/>
<dbReference type="EMBL" id="CP003345">
    <property type="protein sequence ID" value="AFM04851.1"/>
    <property type="molecule type" value="Genomic_DNA"/>
</dbReference>
<sequence length="99" mass="11527">MKLEMYYVDNDKSETLSDFIQTKVNKLETFYDGIINGEVYIRSEKGDPKKEKVIEIRLNVPGTTLFAKEAGETFEFATDETVEALRRQIKKFKEKTSSY</sequence>
<dbReference type="CDD" id="cd00552">
    <property type="entry name" value="RaiA"/>
    <property type="match status" value="1"/>
</dbReference>
<dbReference type="InterPro" id="IPR003489">
    <property type="entry name" value="RHF/RaiA"/>
</dbReference>
<dbReference type="NCBIfam" id="TIGR00741">
    <property type="entry name" value="yfiA"/>
    <property type="match status" value="1"/>
</dbReference>
<dbReference type="Gene3D" id="3.30.160.100">
    <property type="entry name" value="Ribosome hibernation promotion factor-like"/>
    <property type="match status" value="1"/>
</dbReference>
<dbReference type="InterPro" id="IPR036567">
    <property type="entry name" value="RHF-like"/>
</dbReference>
<dbReference type="OrthoDB" id="9808702at2"/>
<evidence type="ECO:0000313" key="2">
    <source>
        <dbReference type="Proteomes" id="UP000006054"/>
    </source>
</evidence>
<organism evidence="1 2">
    <name type="scientific">Bernardetia litoralis (strain ATCC 23117 / DSM 6794 / NBRC 15988 / NCIMB 1366 / Fx l1 / Sio-4)</name>
    <name type="common">Flexibacter litoralis</name>
    <dbReference type="NCBI Taxonomy" id="880071"/>
    <lineage>
        <taxon>Bacteria</taxon>
        <taxon>Pseudomonadati</taxon>
        <taxon>Bacteroidota</taxon>
        <taxon>Cytophagia</taxon>
        <taxon>Cytophagales</taxon>
        <taxon>Bernardetiaceae</taxon>
        <taxon>Bernardetia</taxon>
    </lineage>
</organism>
<dbReference type="PATRIC" id="fig|880071.3.peg.2476"/>
<dbReference type="RefSeq" id="WP_014798288.1">
    <property type="nucleotide sequence ID" value="NC_018018.1"/>
</dbReference>
<dbReference type="eggNOG" id="COG1544">
    <property type="taxonomic scope" value="Bacteria"/>
</dbReference>
<dbReference type="Pfam" id="PF02482">
    <property type="entry name" value="Ribosomal_S30AE"/>
    <property type="match status" value="1"/>
</dbReference>
<keyword evidence="2" id="KW-1185">Reference proteome</keyword>
<accession>I4ALL6</accession>
<reference evidence="2" key="1">
    <citation type="submission" date="2012-06" db="EMBL/GenBank/DDBJ databases">
        <title>The complete genome of Flexibacter litoralis DSM 6794.</title>
        <authorList>
            <person name="Lucas S."/>
            <person name="Copeland A."/>
            <person name="Lapidus A."/>
            <person name="Glavina del Rio T."/>
            <person name="Dalin E."/>
            <person name="Tice H."/>
            <person name="Bruce D."/>
            <person name="Goodwin L."/>
            <person name="Pitluck S."/>
            <person name="Peters L."/>
            <person name="Ovchinnikova G."/>
            <person name="Lu M."/>
            <person name="Kyrpides N."/>
            <person name="Mavromatis K."/>
            <person name="Ivanova N."/>
            <person name="Brettin T."/>
            <person name="Detter J.C."/>
            <person name="Han C."/>
            <person name="Larimer F."/>
            <person name="Land M."/>
            <person name="Hauser L."/>
            <person name="Markowitz V."/>
            <person name="Cheng J.-F."/>
            <person name="Hugenholtz P."/>
            <person name="Woyke T."/>
            <person name="Wu D."/>
            <person name="Spring S."/>
            <person name="Lang E."/>
            <person name="Kopitz M."/>
            <person name="Brambilla E."/>
            <person name="Klenk H.-P."/>
            <person name="Eisen J.A."/>
        </authorList>
    </citation>
    <scope>NUCLEOTIDE SEQUENCE [LARGE SCALE GENOMIC DNA]</scope>
    <source>
        <strain evidence="2">ATCC 23117 / DSM 6794 / NBRC 15988 / NCIMB 1366 / Sio-4</strain>
    </source>
</reference>
<protein>
    <submittedName>
        <fullName evidence="1">Ribosomal subunit interface protein</fullName>
    </submittedName>
</protein>
<dbReference type="KEGG" id="fli:Fleli_2486"/>
<dbReference type="STRING" id="880071.Fleli_2486"/>
<dbReference type="Proteomes" id="UP000006054">
    <property type="component" value="Chromosome"/>
</dbReference>
<dbReference type="HOGENOM" id="CLU_071472_5_2_10"/>